<dbReference type="RefSeq" id="WP_193326399.1">
    <property type="nucleotide sequence ID" value="NZ_CP053291.1"/>
</dbReference>
<dbReference type="PANTHER" id="PTHR21340:SF0">
    <property type="entry name" value="BIS(5'-NUCLEOSYL)-TETRAPHOSPHATASE [ASYMMETRICAL]"/>
    <property type="match status" value="1"/>
</dbReference>
<dbReference type="Gene3D" id="3.90.79.10">
    <property type="entry name" value="Nucleoside Triphosphate Pyrophosphohydrolase"/>
    <property type="match status" value="1"/>
</dbReference>
<comment type="similarity">
    <text evidence="1 3">Belongs to the Nudix hydrolase family.</text>
</comment>
<evidence type="ECO:0000256" key="3">
    <source>
        <dbReference type="RuleBase" id="RU003476"/>
    </source>
</evidence>
<organism evidence="4 5">
    <name type="scientific">Trueperella pecoris</name>
    <dbReference type="NCBI Taxonomy" id="2733571"/>
    <lineage>
        <taxon>Bacteria</taxon>
        <taxon>Bacillati</taxon>
        <taxon>Actinomycetota</taxon>
        <taxon>Actinomycetes</taxon>
        <taxon>Actinomycetales</taxon>
        <taxon>Actinomycetaceae</taxon>
        <taxon>Trueperella</taxon>
    </lineage>
</organism>
<dbReference type="Pfam" id="PF00293">
    <property type="entry name" value="NUDIX"/>
    <property type="match status" value="1"/>
</dbReference>
<dbReference type="PANTHER" id="PTHR21340">
    <property type="entry name" value="DIADENOSINE 5,5-P1,P4-TETRAPHOSPHATE PYROPHOSPHOHYDROLASE MUTT"/>
    <property type="match status" value="1"/>
</dbReference>
<evidence type="ECO:0000313" key="4">
    <source>
        <dbReference type="EMBL" id="QOR45917.1"/>
    </source>
</evidence>
<proteinExistence type="inferred from homology"/>
<gene>
    <name evidence="4" type="ORF">INS88_01430</name>
</gene>
<evidence type="ECO:0000256" key="1">
    <source>
        <dbReference type="ARBA" id="ARBA00005582"/>
    </source>
</evidence>
<accession>A0A7M1QXK5</accession>
<dbReference type="CDD" id="cd03673">
    <property type="entry name" value="NUDIX_Ap6A_hydrolase"/>
    <property type="match status" value="1"/>
</dbReference>
<keyword evidence="2 3" id="KW-0378">Hydrolase</keyword>
<keyword evidence="5" id="KW-1185">Reference proteome</keyword>
<dbReference type="PRINTS" id="PR00502">
    <property type="entry name" value="NUDIXFAMILY"/>
</dbReference>
<dbReference type="InterPro" id="IPR000086">
    <property type="entry name" value="NUDIX_hydrolase_dom"/>
</dbReference>
<dbReference type="InterPro" id="IPR051325">
    <property type="entry name" value="Nudix_hydrolase_domain"/>
</dbReference>
<dbReference type="GO" id="GO:0006754">
    <property type="term" value="P:ATP biosynthetic process"/>
    <property type="evidence" value="ECO:0007669"/>
    <property type="project" value="TreeGrafter"/>
</dbReference>
<dbReference type="AlphaFoldDB" id="A0A7M1QXK5"/>
<dbReference type="PROSITE" id="PS51462">
    <property type="entry name" value="NUDIX"/>
    <property type="match status" value="1"/>
</dbReference>
<dbReference type="InterPro" id="IPR013078">
    <property type="entry name" value="His_Pase_superF_clade-1"/>
</dbReference>
<dbReference type="SUPFAM" id="SSF53254">
    <property type="entry name" value="Phosphoglycerate mutase-like"/>
    <property type="match status" value="1"/>
</dbReference>
<dbReference type="Pfam" id="PF00300">
    <property type="entry name" value="His_Phos_1"/>
    <property type="match status" value="1"/>
</dbReference>
<protein>
    <submittedName>
        <fullName evidence="4">NUDIX hydrolase</fullName>
    </submittedName>
</protein>
<name>A0A7M1QXK5_9ACTO</name>
<dbReference type="Proteomes" id="UP000595053">
    <property type="component" value="Chromosome"/>
</dbReference>
<dbReference type="GO" id="GO:0006167">
    <property type="term" value="P:AMP biosynthetic process"/>
    <property type="evidence" value="ECO:0007669"/>
    <property type="project" value="TreeGrafter"/>
</dbReference>
<accession>A0A8A5UE91</accession>
<reference evidence="4 5" key="1">
    <citation type="submission" date="2020-10" db="EMBL/GenBank/DDBJ databases">
        <title>Trueperella pecoris sp. nov. isolated from bovine and porcine specimens.</title>
        <authorList>
            <person name="Schoenecker L."/>
            <person name="Schnydrig P."/>
            <person name="Brodard I."/>
            <person name="Thomann A."/>
            <person name="Hemphill A."/>
            <person name="Rodriguez-Campos S."/>
            <person name="Perreten V."/>
            <person name="Jores J."/>
            <person name="Kittl S."/>
        </authorList>
    </citation>
    <scope>NUCLEOTIDE SEQUENCE [LARGE SCALE GENOMIC DNA]</scope>
    <source>
        <strain evidence="4 5">15A0121</strain>
    </source>
</reference>
<dbReference type="PROSITE" id="PS00893">
    <property type="entry name" value="NUDIX_BOX"/>
    <property type="match status" value="1"/>
</dbReference>
<dbReference type="GO" id="GO:0004081">
    <property type="term" value="F:bis(5'-nucleosyl)-tetraphosphatase (asymmetrical) activity"/>
    <property type="evidence" value="ECO:0007669"/>
    <property type="project" value="TreeGrafter"/>
</dbReference>
<dbReference type="InterPro" id="IPR020084">
    <property type="entry name" value="NUDIX_hydrolase_CS"/>
</dbReference>
<dbReference type="CDD" id="cd07067">
    <property type="entry name" value="HP_PGM_like"/>
    <property type="match status" value="1"/>
</dbReference>
<dbReference type="SMART" id="SM00855">
    <property type="entry name" value="PGAM"/>
    <property type="match status" value="1"/>
</dbReference>
<dbReference type="EMBL" id="CP063213">
    <property type="protein sequence ID" value="QOR45917.1"/>
    <property type="molecule type" value="Genomic_DNA"/>
</dbReference>
<dbReference type="InterPro" id="IPR029033">
    <property type="entry name" value="His_PPase_superfam"/>
</dbReference>
<dbReference type="InterPro" id="IPR020476">
    <property type="entry name" value="Nudix_hydrolase"/>
</dbReference>
<dbReference type="SUPFAM" id="SSF55811">
    <property type="entry name" value="Nudix"/>
    <property type="match status" value="1"/>
</dbReference>
<dbReference type="Gene3D" id="3.40.50.1240">
    <property type="entry name" value="Phosphoglycerate mutase-like"/>
    <property type="match status" value="1"/>
</dbReference>
<evidence type="ECO:0000313" key="5">
    <source>
        <dbReference type="Proteomes" id="UP000595053"/>
    </source>
</evidence>
<dbReference type="InterPro" id="IPR015797">
    <property type="entry name" value="NUDIX_hydrolase-like_dom_sf"/>
</dbReference>
<evidence type="ECO:0000256" key="2">
    <source>
        <dbReference type="ARBA" id="ARBA00022801"/>
    </source>
</evidence>
<sequence length="321" mass="35333">MPKPDVRGAGAIVWRQREQLEVLVVHRPTWDDWSFPKGKVKSGESLHECCVREMREETGQHVTLGAPLGWQHYTIAGGKLKEVRYWLATPTPKSHPSLAARPKVKRASKKEIDEVRWVGVEQAKKLLSIDGDRQMLARMIHLWQAGHLATTPLLLARHARAKKRSAHQGGRGPEDTRPLTKSGAKRAARLAQILSAYGVERIVTSPWKRCVDTVAPYAQATGLALEAHEQLTEAAHASDPGKVADFVHDAVAHLARPSVVCLHRPTLPTVLSALGALTPRAFARHLPHADPWLKTGQALVVHIARQGNESTVVGIEKVRAS</sequence>